<dbReference type="Pfam" id="PF14451">
    <property type="entry name" value="Ub-Mut7C"/>
    <property type="match status" value="1"/>
</dbReference>
<dbReference type="HOGENOM" id="CLU_114601_5_2_7"/>
<gene>
    <name evidence="2" type="ORF">DESAM_21983</name>
</gene>
<reference evidence="2 3" key="1">
    <citation type="submission" date="2012-10" db="EMBL/GenBank/DDBJ databases">
        <authorList>
            <person name="Genoscope - CEA"/>
        </authorList>
    </citation>
    <scope>NUCLEOTIDE SEQUENCE [LARGE SCALE GENOMIC DNA]</scope>
    <source>
        <strain evidence="3">AM13 / DSM 14728</strain>
    </source>
</reference>
<sequence length="75" mass="7820">MKITLLCYATFAEKSPKDSENFPIAEGETVHGVLDRVGIPIDEVKIIFINGVSSAIDAALSDGDRVGVFPAVGGG</sequence>
<organism evidence="2 3">
    <name type="scientific">Maridesulfovibrio hydrothermalis AM13 = DSM 14728</name>
    <dbReference type="NCBI Taxonomy" id="1121451"/>
    <lineage>
        <taxon>Bacteria</taxon>
        <taxon>Pseudomonadati</taxon>
        <taxon>Thermodesulfobacteriota</taxon>
        <taxon>Desulfovibrionia</taxon>
        <taxon>Desulfovibrionales</taxon>
        <taxon>Desulfovibrionaceae</taxon>
        <taxon>Maridesulfovibrio</taxon>
    </lineage>
</organism>
<protein>
    <submittedName>
        <fullName evidence="2">ThiamineS protein</fullName>
    </submittedName>
</protein>
<feature type="domain" description="Ubiquitin Mut7-C" evidence="1">
    <location>
        <begin position="13"/>
        <end position="71"/>
    </location>
</feature>
<evidence type="ECO:0000313" key="2">
    <source>
        <dbReference type="EMBL" id="CCO24256.1"/>
    </source>
</evidence>
<dbReference type="InterPro" id="IPR016155">
    <property type="entry name" value="Mopterin_synth/thiamin_S_b"/>
</dbReference>
<dbReference type="AlphaFoldDB" id="L0RFA6"/>
<dbReference type="SUPFAM" id="SSF54285">
    <property type="entry name" value="MoaD/ThiS"/>
    <property type="match status" value="1"/>
</dbReference>
<dbReference type="EMBL" id="FO203522">
    <property type="protein sequence ID" value="CCO24256.1"/>
    <property type="molecule type" value="Genomic_DNA"/>
</dbReference>
<dbReference type="Gene3D" id="3.10.20.30">
    <property type="match status" value="1"/>
</dbReference>
<evidence type="ECO:0000313" key="3">
    <source>
        <dbReference type="Proteomes" id="UP000010808"/>
    </source>
</evidence>
<evidence type="ECO:0000259" key="1">
    <source>
        <dbReference type="Pfam" id="PF14451"/>
    </source>
</evidence>
<dbReference type="KEGG" id="dhy:DESAM_21983"/>
<dbReference type="STRING" id="1121451.DESAM_21983"/>
<dbReference type="Proteomes" id="UP000010808">
    <property type="component" value="Chromosome"/>
</dbReference>
<keyword evidence="3" id="KW-1185">Reference proteome</keyword>
<dbReference type="RefSeq" id="WP_015336857.1">
    <property type="nucleotide sequence ID" value="NC_020055.1"/>
</dbReference>
<dbReference type="OrthoDB" id="9801945at2"/>
<dbReference type="PATRIC" id="fig|1121451.3.peg.2212"/>
<dbReference type="eggNOG" id="COG1977">
    <property type="taxonomic scope" value="Bacteria"/>
</dbReference>
<proteinExistence type="predicted"/>
<accession>L0RFA6</accession>
<dbReference type="InterPro" id="IPR027798">
    <property type="entry name" value="Ub_Mut7C"/>
</dbReference>
<name>L0RFA6_9BACT</name>
<dbReference type="InterPro" id="IPR012675">
    <property type="entry name" value="Beta-grasp_dom_sf"/>
</dbReference>